<name>A0A178ZU35_9EURO</name>
<dbReference type="Proteomes" id="UP000078343">
    <property type="component" value="Unassembled WGS sequence"/>
</dbReference>
<reference evidence="2 3" key="1">
    <citation type="submission" date="2016-04" db="EMBL/GenBank/DDBJ databases">
        <title>Draft genome of Fonsecaea erecta CBS 125763.</title>
        <authorList>
            <person name="Weiss V.A."/>
            <person name="Vicente V.A."/>
            <person name="Raittz R.T."/>
            <person name="Moreno L.F."/>
            <person name="De Souza E.M."/>
            <person name="Pedrosa F.O."/>
            <person name="Steffens M.B."/>
            <person name="Faoro H."/>
            <person name="Tadra-Sfeir M.Z."/>
            <person name="Najafzadeh M.J."/>
            <person name="Felipe M.S."/>
            <person name="Teixeira M."/>
            <person name="Sun J."/>
            <person name="Xi L."/>
            <person name="Gomes R."/>
            <person name="De Azevedo C.M."/>
            <person name="Salgado C.G."/>
            <person name="Da Silva M.B."/>
            <person name="Nascimento M.F."/>
            <person name="Queiroz-Telles F."/>
            <person name="Attili D.S."/>
            <person name="Gorbushina A."/>
        </authorList>
    </citation>
    <scope>NUCLEOTIDE SEQUENCE [LARGE SCALE GENOMIC DNA]</scope>
    <source>
        <strain evidence="2 3">CBS 125763</strain>
    </source>
</reference>
<proteinExistence type="predicted"/>
<evidence type="ECO:0000313" key="2">
    <source>
        <dbReference type="EMBL" id="OAP63006.1"/>
    </source>
</evidence>
<protein>
    <submittedName>
        <fullName evidence="2">Uncharacterized protein</fullName>
    </submittedName>
</protein>
<feature type="compositionally biased region" description="Low complexity" evidence="1">
    <location>
        <begin position="179"/>
        <end position="202"/>
    </location>
</feature>
<gene>
    <name evidence="2" type="ORF">AYL99_02233</name>
</gene>
<evidence type="ECO:0000256" key="1">
    <source>
        <dbReference type="SAM" id="MobiDB-lite"/>
    </source>
</evidence>
<feature type="region of interest" description="Disordered" evidence="1">
    <location>
        <begin position="165"/>
        <end position="202"/>
    </location>
</feature>
<dbReference type="EMBL" id="LVYI01000002">
    <property type="protein sequence ID" value="OAP63006.1"/>
    <property type="molecule type" value="Genomic_DNA"/>
</dbReference>
<dbReference type="GeneID" id="30006403"/>
<accession>A0A178ZU35</accession>
<evidence type="ECO:0000313" key="3">
    <source>
        <dbReference type="Proteomes" id="UP000078343"/>
    </source>
</evidence>
<comment type="caution">
    <text evidence="2">The sequence shown here is derived from an EMBL/GenBank/DDBJ whole genome shotgun (WGS) entry which is preliminary data.</text>
</comment>
<sequence length="202" mass="22752">MSETKTGLLKAPVLNIYTRIQGYREFIPLPVVRDENATCCTITSALFTSFELELVSDPVEDGPPCCHTSAGARAVEVIISCDTITYPMAFCVVEGSDMVAVMTGREGCWSQPDRSDCIAGVSMLWEGEEEEEIMRRNEEEDERRMKRECEEERLRLAAELQAITARDRARREEQRKQQEQAQQAQAEAQAEPEQAQAGQQTN</sequence>
<organism evidence="2 3">
    <name type="scientific">Fonsecaea erecta</name>
    <dbReference type="NCBI Taxonomy" id="1367422"/>
    <lineage>
        <taxon>Eukaryota</taxon>
        <taxon>Fungi</taxon>
        <taxon>Dikarya</taxon>
        <taxon>Ascomycota</taxon>
        <taxon>Pezizomycotina</taxon>
        <taxon>Eurotiomycetes</taxon>
        <taxon>Chaetothyriomycetidae</taxon>
        <taxon>Chaetothyriales</taxon>
        <taxon>Herpotrichiellaceae</taxon>
        <taxon>Fonsecaea</taxon>
    </lineage>
</organism>
<feature type="compositionally biased region" description="Basic and acidic residues" evidence="1">
    <location>
        <begin position="165"/>
        <end position="178"/>
    </location>
</feature>
<keyword evidence="3" id="KW-1185">Reference proteome</keyword>
<dbReference type="OrthoDB" id="4160941at2759"/>
<dbReference type="RefSeq" id="XP_018696373.1">
    <property type="nucleotide sequence ID" value="XM_018833749.1"/>
</dbReference>
<dbReference type="AlphaFoldDB" id="A0A178ZU35"/>